<accession>A0AAW1QZU1</accession>
<sequence>MQLAVHQELERLMGTVAYPGSIHLPFTKEAAWKVCAHPYHAMRVPAGQRCVLALLTLGGGRSIAVTVGLGMTCAPAEIQTLPQSLFKGSVFDGYLQKSGGDGTATFFVSDCLAYKGSKTCKYNLNQRLASVMSLLNSSASLEKDAVVTLESCERVGIRDLPEEGTWLLCPELLGFAPGKVQPDTYVALRHDAQDPLVGPFRDDLALGLGHLELVPPAGLGKVGLHHAVVGLPGVVGPDALQVRQLAALPIPQRPGGHLVHVVREQAALEGDERARGHEVPGLQLHALQEHPYVAGLVQDRHTGLVDVRDAAVEDPGVHPVDEAGDGRGLEGASLTLSGLVLAGSLARCRLLLLLRPGAMPSEAEKLLASKACASAKDCNLVSLSGGKYLLQAEEDWSALRAAAARDFVAGARNFLVEYKTPVFKLFFDIDFAHATLGLDYVLQTLLPRILEGVAGAIDKQVVYQDVIIATSPAKPKGELTKTGVHLHWHQLAVDDLTIQSHQVQLAVDSESALAIRASVLHELRQLPDVGLDFDAVVDDSVLKRNGLRLLFSSKCLPCDQCMAVRKQAGKDHPCEAAPRAASMWACDCPGCRAARNACKAGQRGHGGCVKGRVYSRGFYSPLRLIRWQGGKEVMRRPMDTVDPLKALQLCSPRFPMSRDPPTLAPVRPEWFPAQGGSRVKRSSAALSGTCSSPLPQEAQTEVAALIQQAMCQHGFFCKIGGDYHSQSISFFMLWPDGQLIQKCHKTGCDGQVVRCGKWPLPPGLAALMPAPAARRQKQQQQQQE</sequence>
<dbReference type="Pfam" id="PF23162">
    <property type="entry name" value="AEP_C962R"/>
    <property type="match status" value="1"/>
</dbReference>
<evidence type="ECO:0000313" key="3">
    <source>
        <dbReference type="Proteomes" id="UP001438707"/>
    </source>
</evidence>
<gene>
    <name evidence="2" type="ORF">WJX74_004950</name>
</gene>
<feature type="domain" description="C962R-like N-terminal AEP" evidence="1">
    <location>
        <begin position="382"/>
        <end position="559"/>
    </location>
</feature>
<dbReference type="Proteomes" id="UP001438707">
    <property type="component" value="Unassembled WGS sequence"/>
</dbReference>
<dbReference type="AlphaFoldDB" id="A0AAW1QZU1"/>
<dbReference type="EMBL" id="JALJOS010000019">
    <property type="protein sequence ID" value="KAK9827059.1"/>
    <property type="molecule type" value="Genomic_DNA"/>
</dbReference>
<dbReference type="InterPro" id="IPR056443">
    <property type="entry name" value="AEP_C962R"/>
</dbReference>
<reference evidence="2 3" key="1">
    <citation type="journal article" date="2024" name="Nat. Commun.">
        <title>Phylogenomics reveals the evolutionary origins of lichenization in chlorophyte algae.</title>
        <authorList>
            <person name="Puginier C."/>
            <person name="Libourel C."/>
            <person name="Otte J."/>
            <person name="Skaloud P."/>
            <person name="Haon M."/>
            <person name="Grisel S."/>
            <person name="Petersen M."/>
            <person name="Berrin J.G."/>
            <person name="Delaux P.M."/>
            <person name="Dal Grande F."/>
            <person name="Keller J."/>
        </authorList>
    </citation>
    <scope>NUCLEOTIDE SEQUENCE [LARGE SCALE GENOMIC DNA]</scope>
    <source>
        <strain evidence="2 3">SAG 2145</strain>
    </source>
</reference>
<evidence type="ECO:0000313" key="2">
    <source>
        <dbReference type="EMBL" id="KAK9827059.1"/>
    </source>
</evidence>
<comment type="caution">
    <text evidence="2">The sequence shown here is derived from an EMBL/GenBank/DDBJ whole genome shotgun (WGS) entry which is preliminary data.</text>
</comment>
<dbReference type="Gene3D" id="3.30.470.30">
    <property type="entry name" value="DNA ligase/mRNA capping enzyme"/>
    <property type="match status" value="1"/>
</dbReference>
<protein>
    <recommendedName>
        <fullName evidence="1">C962R-like N-terminal AEP domain-containing protein</fullName>
    </recommendedName>
</protein>
<name>A0AAW1QZU1_9CHLO</name>
<evidence type="ECO:0000259" key="1">
    <source>
        <dbReference type="Pfam" id="PF23162"/>
    </source>
</evidence>
<organism evidence="2 3">
    <name type="scientific">Apatococcus lobatus</name>
    <dbReference type="NCBI Taxonomy" id="904363"/>
    <lineage>
        <taxon>Eukaryota</taxon>
        <taxon>Viridiplantae</taxon>
        <taxon>Chlorophyta</taxon>
        <taxon>core chlorophytes</taxon>
        <taxon>Trebouxiophyceae</taxon>
        <taxon>Chlorellales</taxon>
        <taxon>Chlorellaceae</taxon>
        <taxon>Apatococcus</taxon>
    </lineage>
</organism>
<proteinExistence type="predicted"/>
<keyword evidence="3" id="KW-1185">Reference proteome</keyword>